<keyword evidence="2" id="KW-1133">Transmembrane helix</keyword>
<dbReference type="Gene3D" id="3.30.70.2390">
    <property type="match status" value="1"/>
</dbReference>
<reference evidence="4 5" key="1">
    <citation type="submission" date="2016-01" db="EMBL/GenBank/DDBJ databases">
        <title>Use of Whole Genome Sequencing to ascertain that Brevibacterium massiliense (Roux, Raoult 2009) is a later heterotypic synonym of Brevibacterium ravenspurgense (Mages 2008).</title>
        <authorList>
            <person name="Bernier A.-M."/>
            <person name="Burdz T."/>
            <person name="Huynh C."/>
            <person name="Pachecho A.L."/>
            <person name="Wiebe D."/>
            <person name="Bonner C."/>
            <person name="Bernard K."/>
        </authorList>
    </citation>
    <scope>NUCLEOTIDE SEQUENCE [LARGE SCALE GENOMIC DNA]</scope>
    <source>
        <strain evidence="4 5">CCUG56047</strain>
    </source>
</reference>
<proteinExistence type="predicted"/>
<evidence type="ECO:0000313" key="5">
    <source>
        <dbReference type="Proteomes" id="UP000243589"/>
    </source>
</evidence>
<accession>A0A150HBC9</accession>
<protein>
    <recommendedName>
        <fullName evidence="3">LytR/CpsA/Psr regulator C-terminal domain-containing protein</fullName>
    </recommendedName>
</protein>
<feature type="region of interest" description="Disordered" evidence="1">
    <location>
        <begin position="66"/>
        <end position="140"/>
    </location>
</feature>
<keyword evidence="2" id="KW-0812">Transmembrane</keyword>
<dbReference type="PATRIC" id="fig|479117.4.peg.836"/>
<dbReference type="EMBL" id="LQQC01000008">
    <property type="protein sequence ID" value="KXZ58960.1"/>
    <property type="molecule type" value="Genomic_DNA"/>
</dbReference>
<evidence type="ECO:0000256" key="1">
    <source>
        <dbReference type="SAM" id="MobiDB-lite"/>
    </source>
</evidence>
<organism evidence="4 5">
    <name type="scientific">Brevibacterium ravenspurgense</name>
    <dbReference type="NCBI Taxonomy" id="479117"/>
    <lineage>
        <taxon>Bacteria</taxon>
        <taxon>Bacillati</taxon>
        <taxon>Actinomycetota</taxon>
        <taxon>Actinomycetes</taxon>
        <taxon>Micrococcales</taxon>
        <taxon>Brevibacteriaceae</taxon>
        <taxon>Brevibacterium</taxon>
    </lineage>
</organism>
<evidence type="ECO:0000313" key="4">
    <source>
        <dbReference type="EMBL" id="KXZ58960.1"/>
    </source>
</evidence>
<feature type="compositionally biased region" description="Polar residues" evidence="1">
    <location>
        <begin position="114"/>
        <end position="126"/>
    </location>
</feature>
<dbReference type="InterPro" id="IPR027381">
    <property type="entry name" value="LytR/CpsA/Psr_C"/>
</dbReference>
<dbReference type="AlphaFoldDB" id="A0A150HBC9"/>
<dbReference type="Pfam" id="PF13399">
    <property type="entry name" value="LytR_C"/>
    <property type="match status" value="1"/>
</dbReference>
<evidence type="ECO:0000256" key="2">
    <source>
        <dbReference type="SAM" id="Phobius"/>
    </source>
</evidence>
<evidence type="ECO:0000259" key="3">
    <source>
        <dbReference type="Pfam" id="PF13399"/>
    </source>
</evidence>
<name>A0A150HBC9_9MICO</name>
<keyword evidence="2" id="KW-0472">Membrane</keyword>
<feature type="transmembrane region" description="Helical" evidence="2">
    <location>
        <begin position="37"/>
        <end position="61"/>
    </location>
</feature>
<keyword evidence="5" id="KW-1185">Reference proteome</keyword>
<comment type="caution">
    <text evidence="4">The sequence shown here is derived from an EMBL/GenBank/DDBJ whole genome shotgun (WGS) entry which is preliminary data.</text>
</comment>
<dbReference type="Proteomes" id="UP000243589">
    <property type="component" value="Unassembled WGS sequence"/>
</dbReference>
<feature type="domain" description="LytR/CpsA/Psr regulator C-terminal" evidence="3">
    <location>
        <begin position="138"/>
        <end position="219"/>
    </location>
</feature>
<feature type="compositionally biased region" description="Acidic residues" evidence="1">
    <location>
        <begin position="95"/>
        <end position="111"/>
    </location>
</feature>
<gene>
    <name evidence="4" type="ORF">Bravens_00833</name>
</gene>
<dbReference type="RefSeq" id="WP_062020545.1">
    <property type="nucleotide sequence ID" value="NZ_LQQC01000008.1"/>
</dbReference>
<sequence>MAEEPQYETRAERRAADAANRRVGAHRAGASAGSYKAATAVVVVLALVAVLLIVGAVRIILSAGSDPEAKVEEQQQVEPGADDSKDESSKSADPGESESGEASEGPSDEASESTPSDGESTGSSDVKTVAGESGDPNLSILNASGVNGAARKYADQYESQGWTLGRVGNAGTNVSSTTVYYSSSEYRDAAERVAEGLGGVSVEQSSRYQVGVTIIMGPDVANSDPAEG</sequence>